<dbReference type="Pfam" id="PF13411">
    <property type="entry name" value="MerR_1"/>
    <property type="match status" value="1"/>
</dbReference>
<dbReference type="OrthoDB" id="9808480at2"/>
<accession>A0A6L6YHD8</accession>
<dbReference type="Gene3D" id="1.10.1660.10">
    <property type="match status" value="1"/>
</dbReference>
<reference evidence="6 7" key="1">
    <citation type="submission" date="2019-12" db="EMBL/GenBank/DDBJ databases">
        <title>Microbes associate with the intestines of laboratory mice.</title>
        <authorList>
            <person name="Navarre W."/>
            <person name="Wong E."/>
        </authorList>
    </citation>
    <scope>NUCLEOTIDE SEQUENCE [LARGE SCALE GENOMIC DNA]</scope>
    <source>
        <strain evidence="6 7">NM82_D38</strain>
    </source>
</reference>
<dbReference type="EMBL" id="WSRP01000023">
    <property type="protein sequence ID" value="MVX57145.1"/>
    <property type="molecule type" value="Genomic_DNA"/>
</dbReference>
<evidence type="ECO:0000313" key="7">
    <source>
        <dbReference type="Proteomes" id="UP000472580"/>
    </source>
</evidence>
<dbReference type="SMART" id="SM00422">
    <property type="entry name" value="HTH_MERR"/>
    <property type="match status" value="1"/>
</dbReference>
<dbReference type="GO" id="GO:0003677">
    <property type="term" value="F:DNA binding"/>
    <property type="evidence" value="ECO:0007669"/>
    <property type="project" value="UniProtKB-KW"/>
</dbReference>
<keyword evidence="7" id="KW-1185">Reference proteome</keyword>
<dbReference type="RefSeq" id="WP_160335572.1">
    <property type="nucleotide sequence ID" value="NZ_CALPCR010000006.1"/>
</dbReference>
<gene>
    <name evidence="6" type="ORF">E5987_07980</name>
</gene>
<dbReference type="PANTHER" id="PTHR30204:SF69">
    <property type="entry name" value="MERR-FAMILY TRANSCRIPTIONAL REGULATOR"/>
    <property type="match status" value="1"/>
</dbReference>
<evidence type="ECO:0000256" key="2">
    <source>
        <dbReference type="ARBA" id="ARBA00023015"/>
    </source>
</evidence>
<dbReference type="AlphaFoldDB" id="A0A6L6YHD8"/>
<evidence type="ECO:0000259" key="5">
    <source>
        <dbReference type="PROSITE" id="PS50937"/>
    </source>
</evidence>
<dbReference type="PANTHER" id="PTHR30204">
    <property type="entry name" value="REDOX-CYCLING DRUG-SENSING TRANSCRIPTIONAL ACTIVATOR SOXR"/>
    <property type="match status" value="1"/>
</dbReference>
<dbReference type="PROSITE" id="PS50937">
    <property type="entry name" value="HTH_MERR_2"/>
    <property type="match status" value="1"/>
</dbReference>
<evidence type="ECO:0000313" key="6">
    <source>
        <dbReference type="EMBL" id="MVX57145.1"/>
    </source>
</evidence>
<dbReference type="SUPFAM" id="SSF46955">
    <property type="entry name" value="Putative DNA-binding domain"/>
    <property type="match status" value="1"/>
</dbReference>
<organism evidence="6 7">
    <name type="scientific">Parasutterella muris</name>
    <dbReference type="NCBI Taxonomy" id="2565572"/>
    <lineage>
        <taxon>Bacteria</taxon>
        <taxon>Pseudomonadati</taxon>
        <taxon>Pseudomonadota</taxon>
        <taxon>Betaproteobacteria</taxon>
        <taxon>Burkholderiales</taxon>
        <taxon>Sutterellaceae</taxon>
        <taxon>Parasutterella</taxon>
    </lineage>
</organism>
<comment type="caution">
    <text evidence="6">The sequence shown here is derived from an EMBL/GenBank/DDBJ whole genome shotgun (WGS) entry which is preliminary data.</text>
</comment>
<keyword evidence="4" id="KW-0804">Transcription</keyword>
<name>A0A6L6YHD8_9BURK</name>
<sequence>MSYSIGELSKKFNIAPSTLRYYEKEGLLSQVKRKASGVREFGVEDCRTLLLVDCLKQSGMSIREISQFSELMRCGDRTLPERNATLQTVTETVKENLKRQKQNLKRLRYEAWLYEKACQYGSMEKAKNLPLSAMPKKIRKVKQELDELLED</sequence>
<keyword evidence="1" id="KW-0678">Repressor</keyword>
<dbReference type="CDD" id="cd01109">
    <property type="entry name" value="HTH_YyaN"/>
    <property type="match status" value="1"/>
</dbReference>
<proteinExistence type="predicted"/>
<evidence type="ECO:0000256" key="4">
    <source>
        <dbReference type="ARBA" id="ARBA00023163"/>
    </source>
</evidence>
<evidence type="ECO:0000256" key="3">
    <source>
        <dbReference type="ARBA" id="ARBA00023125"/>
    </source>
</evidence>
<dbReference type="InterPro" id="IPR000551">
    <property type="entry name" value="MerR-type_HTH_dom"/>
</dbReference>
<feature type="domain" description="HTH merR-type" evidence="5">
    <location>
        <begin position="1"/>
        <end position="71"/>
    </location>
</feature>
<dbReference type="InterPro" id="IPR009061">
    <property type="entry name" value="DNA-bd_dom_put_sf"/>
</dbReference>
<keyword evidence="3" id="KW-0238">DNA-binding</keyword>
<dbReference type="Proteomes" id="UP000472580">
    <property type="component" value="Unassembled WGS sequence"/>
</dbReference>
<dbReference type="InterPro" id="IPR047057">
    <property type="entry name" value="MerR_fam"/>
</dbReference>
<protein>
    <submittedName>
        <fullName evidence="6">MerR family transcriptional regulator</fullName>
    </submittedName>
</protein>
<dbReference type="GO" id="GO:0003700">
    <property type="term" value="F:DNA-binding transcription factor activity"/>
    <property type="evidence" value="ECO:0007669"/>
    <property type="project" value="InterPro"/>
</dbReference>
<evidence type="ECO:0000256" key="1">
    <source>
        <dbReference type="ARBA" id="ARBA00022491"/>
    </source>
</evidence>
<keyword evidence="2" id="KW-0805">Transcription regulation</keyword>